<evidence type="ECO:0000256" key="4">
    <source>
        <dbReference type="ARBA" id="ARBA00023163"/>
    </source>
</evidence>
<dbReference type="SUPFAM" id="SSF47954">
    <property type="entry name" value="Cyclin-like"/>
    <property type="match status" value="2"/>
</dbReference>
<dbReference type="GO" id="GO:0008270">
    <property type="term" value="F:zinc ion binding"/>
    <property type="evidence" value="ECO:0007669"/>
    <property type="project" value="UniProtKB-KW"/>
</dbReference>
<dbReference type="PANTHER" id="PTHR11618">
    <property type="entry name" value="TRANSCRIPTION INITIATION FACTOR IIB-RELATED"/>
    <property type="match status" value="1"/>
</dbReference>
<dbReference type="GO" id="GO:0017025">
    <property type="term" value="F:TBP-class protein binding"/>
    <property type="evidence" value="ECO:0007669"/>
    <property type="project" value="InterPro"/>
</dbReference>
<dbReference type="AlphaFoldDB" id="A0A3N4HPI7"/>
<evidence type="ECO:0000256" key="2">
    <source>
        <dbReference type="ARBA" id="ARBA00022737"/>
    </source>
</evidence>
<gene>
    <name evidence="9" type="ORF">BJ508DRAFT_215414</name>
</gene>
<dbReference type="SUPFAM" id="SSF57783">
    <property type="entry name" value="Zinc beta-ribbon"/>
    <property type="match status" value="1"/>
</dbReference>
<accession>A0A3N4HPI7</accession>
<keyword evidence="6" id="KW-0479">Metal-binding</keyword>
<dbReference type="SMART" id="SM00385">
    <property type="entry name" value="CYCLIN"/>
    <property type="match status" value="2"/>
</dbReference>
<dbReference type="PANTHER" id="PTHR11618:SF13">
    <property type="entry name" value="TRANSCRIPTION INITIATION FACTOR IIB"/>
    <property type="match status" value="1"/>
</dbReference>
<dbReference type="PRINTS" id="PR00685">
    <property type="entry name" value="TIFACTORIIB"/>
</dbReference>
<keyword evidence="6" id="KW-0863">Zinc-finger</keyword>
<dbReference type="STRING" id="1160509.A0A3N4HPI7"/>
<dbReference type="GO" id="GO:0097550">
    <property type="term" value="C:transcription preinitiation complex"/>
    <property type="evidence" value="ECO:0007669"/>
    <property type="project" value="TreeGrafter"/>
</dbReference>
<feature type="domain" description="TFIIB-type" evidence="8">
    <location>
        <begin position="78"/>
        <end position="112"/>
    </location>
</feature>
<reference evidence="9 10" key="1">
    <citation type="journal article" date="2018" name="Nat. Ecol. Evol.">
        <title>Pezizomycetes genomes reveal the molecular basis of ectomycorrhizal truffle lifestyle.</title>
        <authorList>
            <person name="Murat C."/>
            <person name="Payen T."/>
            <person name="Noel B."/>
            <person name="Kuo A."/>
            <person name="Morin E."/>
            <person name="Chen J."/>
            <person name="Kohler A."/>
            <person name="Krizsan K."/>
            <person name="Balestrini R."/>
            <person name="Da Silva C."/>
            <person name="Montanini B."/>
            <person name="Hainaut M."/>
            <person name="Levati E."/>
            <person name="Barry K.W."/>
            <person name="Belfiori B."/>
            <person name="Cichocki N."/>
            <person name="Clum A."/>
            <person name="Dockter R.B."/>
            <person name="Fauchery L."/>
            <person name="Guy J."/>
            <person name="Iotti M."/>
            <person name="Le Tacon F."/>
            <person name="Lindquist E.A."/>
            <person name="Lipzen A."/>
            <person name="Malagnac F."/>
            <person name="Mello A."/>
            <person name="Molinier V."/>
            <person name="Miyauchi S."/>
            <person name="Poulain J."/>
            <person name="Riccioni C."/>
            <person name="Rubini A."/>
            <person name="Sitrit Y."/>
            <person name="Splivallo R."/>
            <person name="Traeger S."/>
            <person name="Wang M."/>
            <person name="Zifcakova L."/>
            <person name="Wipf D."/>
            <person name="Zambonelli A."/>
            <person name="Paolocci F."/>
            <person name="Nowrousian M."/>
            <person name="Ottonello S."/>
            <person name="Baldrian P."/>
            <person name="Spatafora J.W."/>
            <person name="Henrissat B."/>
            <person name="Nagy L.G."/>
            <person name="Aury J.M."/>
            <person name="Wincker P."/>
            <person name="Grigoriev I.V."/>
            <person name="Bonfante P."/>
            <person name="Martin F.M."/>
        </authorList>
    </citation>
    <scope>NUCLEOTIDE SEQUENCE [LARGE SCALE GENOMIC DNA]</scope>
    <source>
        <strain evidence="9 10">RN42</strain>
    </source>
</reference>
<dbReference type="Gene3D" id="1.10.472.170">
    <property type="match status" value="1"/>
</dbReference>
<dbReference type="GO" id="GO:0070897">
    <property type="term" value="P:transcription preinitiation complex assembly"/>
    <property type="evidence" value="ECO:0007669"/>
    <property type="project" value="InterPro"/>
</dbReference>
<dbReference type="GO" id="GO:0005634">
    <property type="term" value="C:nucleus"/>
    <property type="evidence" value="ECO:0007669"/>
    <property type="project" value="TreeGrafter"/>
</dbReference>
<dbReference type="InterPro" id="IPR013763">
    <property type="entry name" value="Cyclin-like_dom"/>
</dbReference>
<keyword evidence="10" id="KW-1185">Reference proteome</keyword>
<comment type="similarity">
    <text evidence="1">Belongs to the TFIIB family.</text>
</comment>
<proteinExistence type="inferred from homology"/>
<organism evidence="9 10">
    <name type="scientific">Ascobolus immersus RN42</name>
    <dbReference type="NCBI Taxonomy" id="1160509"/>
    <lineage>
        <taxon>Eukaryota</taxon>
        <taxon>Fungi</taxon>
        <taxon>Dikarya</taxon>
        <taxon>Ascomycota</taxon>
        <taxon>Pezizomycotina</taxon>
        <taxon>Pezizomycetes</taxon>
        <taxon>Pezizales</taxon>
        <taxon>Ascobolaceae</taxon>
        <taxon>Ascobolus</taxon>
    </lineage>
</organism>
<dbReference type="Gene3D" id="1.10.472.10">
    <property type="entry name" value="Cyclin-like"/>
    <property type="match status" value="1"/>
</dbReference>
<dbReference type="InterPro" id="IPR036915">
    <property type="entry name" value="Cyclin-like_sf"/>
</dbReference>
<dbReference type="PROSITE" id="PS51134">
    <property type="entry name" value="ZF_TFIIB"/>
    <property type="match status" value="1"/>
</dbReference>
<evidence type="ECO:0000256" key="1">
    <source>
        <dbReference type="ARBA" id="ARBA00010857"/>
    </source>
</evidence>
<evidence type="ECO:0000256" key="5">
    <source>
        <dbReference type="ARBA" id="ARBA00031706"/>
    </source>
</evidence>
<sequence length="405" mass="44356">MPVERRRRPGQSSRINPAGKSSWPVASPSCEPIQFEHHHIFFDGKSYKPGRVELRRGFEGWVAPKTDGPAQRHESNLNRIVICKDCRIVPANITMEEHDGDLVCGDCGLVLDKIVSTESEWRSFADDGVDKSRVGGGDNPLFGDAALELQTSIGQGGSNDMARTLERAQRNIAGKDGKKAVTQSGGFRDLATLCARGGFPDTIKDMAQQVYKLYMDEPRRKKSLSLEAILSACLVIGSRQAGVGRSFREIGRICKVSDKAVGKAFKIVGDVVKARDAYIQAAKAENIHVDNKMECYNANKNVTTARDLIVRMAELLRLKREARSLAEEIAAAEEKVGCLAGRKPSTVAACALLMAYAHLEIEKDSKKALEDVSRVAGISAGTLSKVYKLLAAEKEKLVSEKWNRV</sequence>
<keyword evidence="6" id="KW-0862">Zinc</keyword>
<dbReference type="OrthoDB" id="25790at2759"/>
<evidence type="ECO:0000256" key="7">
    <source>
        <dbReference type="SAM" id="MobiDB-lite"/>
    </source>
</evidence>
<dbReference type="Proteomes" id="UP000275078">
    <property type="component" value="Unassembled WGS sequence"/>
</dbReference>
<dbReference type="InterPro" id="IPR000812">
    <property type="entry name" value="TFIIB"/>
</dbReference>
<dbReference type="EMBL" id="ML119791">
    <property type="protein sequence ID" value="RPA74408.1"/>
    <property type="molecule type" value="Genomic_DNA"/>
</dbReference>
<name>A0A3N4HPI7_ASCIM</name>
<evidence type="ECO:0000256" key="3">
    <source>
        <dbReference type="ARBA" id="ARBA00023015"/>
    </source>
</evidence>
<evidence type="ECO:0000313" key="10">
    <source>
        <dbReference type="Proteomes" id="UP000275078"/>
    </source>
</evidence>
<dbReference type="InterPro" id="IPR013150">
    <property type="entry name" value="TFIIB_cyclin"/>
</dbReference>
<keyword evidence="2" id="KW-0677">Repeat</keyword>
<dbReference type="InterPro" id="IPR013137">
    <property type="entry name" value="Znf_TFIIB"/>
</dbReference>
<dbReference type="Pfam" id="PF00382">
    <property type="entry name" value="TFIIB"/>
    <property type="match status" value="2"/>
</dbReference>
<evidence type="ECO:0000256" key="6">
    <source>
        <dbReference type="PROSITE-ProRule" id="PRU00469"/>
    </source>
</evidence>
<feature type="region of interest" description="Disordered" evidence="7">
    <location>
        <begin position="1"/>
        <end position="25"/>
    </location>
</feature>
<protein>
    <recommendedName>
        <fullName evidence="5">General transcription factor TFIIB</fullName>
    </recommendedName>
</protein>
<keyword evidence="4" id="KW-0804">Transcription</keyword>
<keyword evidence="3" id="KW-0805">Transcription regulation</keyword>
<evidence type="ECO:0000259" key="8">
    <source>
        <dbReference type="PROSITE" id="PS51134"/>
    </source>
</evidence>
<evidence type="ECO:0000313" key="9">
    <source>
        <dbReference type="EMBL" id="RPA74408.1"/>
    </source>
</evidence>